<dbReference type="PANTHER" id="PTHR42743:SF11">
    <property type="entry name" value="AMINODEOXYCHORISMATE LYASE"/>
    <property type="match status" value="1"/>
</dbReference>
<evidence type="ECO:0000313" key="4">
    <source>
        <dbReference type="EMBL" id="SJZ86388.1"/>
    </source>
</evidence>
<dbReference type="EMBL" id="FUWX01000013">
    <property type="protein sequence ID" value="SJZ86388.1"/>
    <property type="molecule type" value="Genomic_DNA"/>
</dbReference>
<dbReference type="InterPro" id="IPR036038">
    <property type="entry name" value="Aminotransferase-like"/>
</dbReference>
<dbReference type="OrthoDB" id="9805628at2"/>
<dbReference type="PANTHER" id="PTHR42743">
    <property type="entry name" value="AMINO-ACID AMINOTRANSFERASE"/>
    <property type="match status" value="1"/>
</dbReference>
<dbReference type="Proteomes" id="UP000191153">
    <property type="component" value="Unassembled WGS sequence"/>
</dbReference>
<dbReference type="FunFam" id="3.20.10.10:FF:000002">
    <property type="entry name" value="D-alanine aminotransferase"/>
    <property type="match status" value="1"/>
</dbReference>
<sequence length="249" mass="29319">MGRLENTEGFFYGYGIFETLKIINKEIFNSKNHYIRLKKSAEELDIKFILTYEKFLEICLNEIDKYNENLYVLKFILIKNGDNSQYFFYKREYKYNEEIYIKGFNLRISSIKKNETSKVVYYKTLNYLENILELKNSKNLGFDECIFLNTKGYVTEGATSNIFIVKNKIIYTPKISDGILEGTMRTLIIKKCMEKNIKIIEKSLSLEEVLNGDEVFLSNSLMGILKVNSIENKKFTSKFIENLKKIINL</sequence>
<dbReference type="Gene3D" id="3.20.10.10">
    <property type="entry name" value="D-amino Acid Aminotransferase, subunit A, domain 2"/>
    <property type="match status" value="1"/>
</dbReference>
<name>A0A1T4P632_9FUSO</name>
<dbReference type="InterPro" id="IPR043132">
    <property type="entry name" value="BCAT-like_C"/>
</dbReference>
<dbReference type="Pfam" id="PF01063">
    <property type="entry name" value="Aminotran_4"/>
    <property type="match status" value="1"/>
</dbReference>
<keyword evidence="4" id="KW-0032">Aminotransferase</keyword>
<dbReference type="GO" id="GO:0005829">
    <property type="term" value="C:cytosol"/>
    <property type="evidence" value="ECO:0007669"/>
    <property type="project" value="TreeGrafter"/>
</dbReference>
<accession>A0A1T4P632</accession>
<dbReference type="InterPro" id="IPR001544">
    <property type="entry name" value="Aminotrans_IV"/>
</dbReference>
<dbReference type="RefSeq" id="WP_078694227.1">
    <property type="nucleotide sequence ID" value="NZ_FUWX01000013.1"/>
</dbReference>
<dbReference type="AlphaFoldDB" id="A0A1T4P632"/>
<dbReference type="STRING" id="180163.SAMN02745174_01763"/>
<comment type="similarity">
    <text evidence="2">Belongs to the class-IV pyridoxal-phosphate-dependent aminotransferase family.</text>
</comment>
<dbReference type="GO" id="GO:0008483">
    <property type="term" value="F:transaminase activity"/>
    <property type="evidence" value="ECO:0007669"/>
    <property type="project" value="UniProtKB-KW"/>
</dbReference>
<keyword evidence="3" id="KW-0663">Pyridoxal phosphate</keyword>
<evidence type="ECO:0000256" key="3">
    <source>
        <dbReference type="ARBA" id="ARBA00022898"/>
    </source>
</evidence>
<dbReference type="GO" id="GO:0046394">
    <property type="term" value="P:carboxylic acid biosynthetic process"/>
    <property type="evidence" value="ECO:0007669"/>
    <property type="project" value="UniProtKB-ARBA"/>
</dbReference>
<keyword evidence="5" id="KW-1185">Reference proteome</keyword>
<dbReference type="SUPFAM" id="SSF56752">
    <property type="entry name" value="D-aminoacid aminotransferase-like PLP-dependent enzymes"/>
    <property type="match status" value="1"/>
</dbReference>
<evidence type="ECO:0000256" key="2">
    <source>
        <dbReference type="ARBA" id="ARBA00009320"/>
    </source>
</evidence>
<dbReference type="GO" id="GO:0008652">
    <property type="term" value="P:amino acid biosynthetic process"/>
    <property type="evidence" value="ECO:0007669"/>
    <property type="project" value="UniProtKB-ARBA"/>
</dbReference>
<keyword evidence="4" id="KW-0808">Transferase</keyword>
<evidence type="ECO:0000256" key="1">
    <source>
        <dbReference type="ARBA" id="ARBA00001933"/>
    </source>
</evidence>
<proteinExistence type="inferred from homology"/>
<comment type="cofactor">
    <cofactor evidence="1">
        <name>pyridoxal 5'-phosphate</name>
        <dbReference type="ChEBI" id="CHEBI:597326"/>
    </cofactor>
</comment>
<evidence type="ECO:0000313" key="5">
    <source>
        <dbReference type="Proteomes" id="UP000191153"/>
    </source>
</evidence>
<dbReference type="InterPro" id="IPR043131">
    <property type="entry name" value="BCAT-like_N"/>
</dbReference>
<protein>
    <submittedName>
        <fullName evidence="4">Branched-chain amino acid aminotransferase</fullName>
    </submittedName>
</protein>
<reference evidence="4 5" key="1">
    <citation type="submission" date="2017-02" db="EMBL/GenBank/DDBJ databases">
        <authorList>
            <person name="Peterson S.W."/>
        </authorList>
    </citation>
    <scope>NUCLEOTIDE SEQUENCE [LARGE SCALE GENOMIC DNA]</scope>
    <source>
        <strain evidence="4 5">ATCC 700028</strain>
    </source>
</reference>
<organism evidence="4 5">
    <name type="scientific">Cetobacterium ceti</name>
    <dbReference type="NCBI Taxonomy" id="180163"/>
    <lineage>
        <taxon>Bacteria</taxon>
        <taxon>Fusobacteriati</taxon>
        <taxon>Fusobacteriota</taxon>
        <taxon>Fusobacteriia</taxon>
        <taxon>Fusobacteriales</taxon>
        <taxon>Fusobacteriaceae</taxon>
        <taxon>Cetobacterium</taxon>
    </lineage>
</organism>
<gene>
    <name evidence="4" type="ORF">SAMN02745174_01763</name>
</gene>
<dbReference type="InterPro" id="IPR050571">
    <property type="entry name" value="Class-IV_PLP-Dep_Aminotrnsfr"/>
</dbReference>
<dbReference type="CDD" id="cd00449">
    <property type="entry name" value="PLPDE_IV"/>
    <property type="match status" value="1"/>
</dbReference>
<dbReference type="Gene3D" id="3.30.470.10">
    <property type="match status" value="1"/>
</dbReference>